<evidence type="ECO:0000313" key="9">
    <source>
        <dbReference type="EMBL" id="KAA2245470.1"/>
    </source>
</evidence>
<keyword evidence="3 6" id="KW-0732">Signal</keyword>
<evidence type="ECO:0000256" key="4">
    <source>
        <dbReference type="ARBA" id="ARBA00023136"/>
    </source>
</evidence>
<sequence length="578" mass="65914">MKKNILLTYIITGCLFLLAPACTNLDESLYDKVNAASFFKNKDDVYRSFLRTFEHGYSTVRGDVFVMQENTADHLMTPNRQGHWYDGGTYYRLHYHTWTSQDSYTSNAWNSLYQGIAQANNSIEDLEGLDPAKFSMTPEELKQLIAELRTMRGWYYLRLFDLYRNIEVITKAKGEVPTVPQSPPKETFAFIEKELKEALTDLAPKGGNGVQPFPGRWTKAGAMALLARLYLNAKVYIGEDRFTDCAAVCQDIIDGKYGNYALADRWDAPYDWNNDKSDETIFGFPGSFGRTHWQYDGGMYWWGAPFKAASYFGFTDWGDMNPKYALQPGRDVAGNEYAFELGKPYRKFAKYPDDVRLKLYKNLGNSQREGMFLFGYLTFNNGKDSVKSDNGYTLYIRDQVGIFNRKVGSQLVSYGPGEVPDDKQSDMTHADQNSGMYFIKYPLYPSDDPHKIESDYVEVRLAEVYYTLAECKFRAGDKPAAAALLNAVRRRYYAPGSLSLYDAGGSTLTEQELLDEWGREFLGEGRRRTDLVRFGKFNSGSWWDKNPDADNHTSIFPIGLNVMNVNTNPALKQNPGYN</sequence>
<evidence type="ECO:0000256" key="2">
    <source>
        <dbReference type="ARBA" id="ARBA00006275"/>
    </source>
</evidence>
<gene>
    <name evidence="9" type="ORF">F0L74_05800</name>
</gene>
<comment type="subcellular location">
    <subcellularLocation>
        <location evidence="1">Cell outer membrane</location>
    </subcellularLocation>
</comment>
<feature type="chain" id="PRO_5022710589" evidence="6">
    <location>
        <begin position="22"/>
        <end position="578"/>
    </location>
</feature>
<comment type="caution">
    <text evidence="9">The sequence shown here is derived from an EMBL/GenBank/DDBJ whole genome shotgun (WGS) entry which is preliminary data.</text>
</comment>
<proteinExistence type="inferred from homology"/>
<dbReference type="Proteomes" id="UP000324611">
    <property type="component" value="Unassembled WGS sequence"/>
</dbReference>
<dbReference type="EMBL" id="VUOC01000001">
    <property type="protein sequence ID" value="KAA2245470.1"/>
    <property type="molecule type" value="Genomic_DNA"/>
</dbReference>
<keyword evidence="5" id="KW-0998">Cell outer membrane</keyword>
<reference evidence="9 10" key="2">
    <citation type="submission" date="2019-09" db="EMBL/GenBank/DDBJ databases">
        <authorList>
            <person name="Jin C."/>
        </authorList>
    </citation>
    <scope>NUCLEOTIDE SEQUENCE [LARGE SCALE GENOMIC DNA]</scope>
    <source>
        <strain evidence="9 10">BN140078</strain>
    </source>
</reference>
<dbReference type="Pfam" id="PF14322">
    <property type="entry name" value="SusD-like_3"/>
    <property type="match status" value="1"/>
</dbReference>
<keyword evidence="10" id="KW-1185">Reference proteome</keyword>
<dbReference type="RefSeq" id="WP_149836859.1">
    <property type="nucleotide sequence ID" value="NZ_VUOC01000001.1"/>
</dbReference>
<feature type="domain" description="SusD-like N-terminal" evidence="8">
    <location>
        <begin position="90"/>
        <end position="231"/>
    </location>
</feature>
<dbReference type="InterPro" id="IPR012944">
    <property type="entry name" value="SusD_RagB_dom"/>
</dbReference>
<feature type="domain" description="RagB/SusD" evidence="7">
    <location>
        <begin position="428"/>
        <end position="577"/>
    </location>
</feature>
<evidence type="ECO:0000259" key="8">
    <source>
        <dbReference type="Pfam" id="PF14322"/>
    </source>
</evidence>
<dbReference type="Gene3D" id="1.25.40.390">
    <property type="match status" value="1"/>
</dbReference>
<dbReference type="SUPFAM" id="SSF48452">
    <property type="entry name" value="TPR-like"/>
    <property type="match status" value="1"/>
</dbReference>
<feature type="signal peptide" evidence="6">
    <location>
        <begin position="1"/>
        <end position="21"/>
    </location>
</feature>
<evidence type="ECO:0000256" key="6">
    <source>
        <dbReference type="SAM" id="SignalP"/>
    </source>
</evidence>
<protein>
    <submittedName>
        <fullName evidence="9">RagB/SusD family nutrient uptake outer membrane protein</fullName>
    </submittedName>
</protein>
<dbReference type="InterPro" id="IPR033985">
    <property type="entry name" value="SusD-like_N"/>
</dbReference>
<comment type="similarity">
    <text evidence="2">Belongs to the SusD family.</text>
</comment>
<evidence type="ECO:0000313" key="10">
    <source>
        <dbReference type="Proteomes" id="UP000324611"/>
    </source>
</evidence>
<dbReference type="GO" id="GO:0009279">
    <property type="term" value="C:cell outer membrane"/>
    <property type="evidence" value="ECO:0007669"/>
    <property type="project" value="UniProtKB-SubCell"/>
</dbReference>
<organism evidence="9 10">
    <name type="scientific">Chitinophaga agrisoli</name>
    <dbReference type="NCBI Taxonomy" id="2607653"/>
    <lineage>
        <taxon>Bacteria</taxon>
        <taxon>Pseudomonadati</taxon>
        <taxon>Bacteroidota</taxon>
        <taxon>Chitinophagia</taxon>
        <taxon>Chitinophagales</taxon>
        <taxon>Chitinophagaceae</taxon>
        <taxon>Chitinophaga</taxon>
    </lineage>
</organism>
<evidence type="ECO:0000256" key="1">
    <source>
        <dbReference type="ARBA" id="ARBA00004442"/>
    </source>
</evidence>
<dbReference type="AlphaFoldDB" id="A0A5B2W436"/>
<evidence type="ECO:0000256" key="3">
    <source>
        <dbReference type="ARBA" id="ARBA00022729"/>
    </source>
</evidence>
<keyword evidence="4" id="KW-0472">Membrane</keyword>
<dbReference type="Pfam" id="PF07980">
    <property type="entry name" value="SusD_RagB"/>
    <property type="match status" value="1"/>
</dbReference>
<name>A0A5B2W436_9BACT</name>
<dbReference type="InterPro" id="IPR011990">
    <property type="entry name" value="TPR-like_helical_dom_sf"/>
</dbReference>
<evidence type="ECO:0000259" key="7">
    <source>
        <dbReference type="Pfam" id="PF07980"/>
    </source>
</evidence>
<reference evidence="9 10" key="1">
    <citation type="submission" date="2019-09" db="EMBL/GenBank/DDBJ databases">
        <title>Chitinophaga ginsengihumi sp. nov., isolated from soil of ginseng rhizosphere.</title>
        <authorList>
            <person name="Lee J."/>
        </authorList>
    </citation>
    <scope>NUCLEOTIDE SEQUENCE [LARGE SCALE GENOMIC DNA]</scope>
    <source>
        <strain evidence="9 10">BN140078</strain>
    </source>
</reference>
<accession>A0A5B2W436</accession>
<evidence type="ECO:0000256" key="5">
    <source>
        <dbReference type="ARBA" id="ARBA00023237"/>
    </source>
</evidence>